<evidence type="ECO:0000313" key="13">
    <source>
        <dbReference type="Proteomes" id="UP000781958"/>
    </source>
</evidence>
<keyword evidence="13" id="KW-1185">Reference proteome</keyword>
<dbReference type="InterPro" id="IPR004358">
    <property type="entry name" value="Sig_transdc_His_kin-like_C"/>
</dbReference>
<evidence type="ECO:0000313" key="12">
    <source>
        <dbReference type="EMBL" id="MBP2292312.1"/>
    </source>
</evidence>
<dbReference type="Pfam" id="PF00512">
    <property type="entry name" value="HisKA"/>
    <property type="match status" value="1"/>
</dbReference>
<dbReference type="NCBIfam" id="TIGR00229">
    <property type="entry name" value="sensory_box"/>
    <property type="match status" value="2"/>
</dbReference>
<dbReference type="PROSITE" id="PS50109">
    <property type="entry name" value="HIS_KIN"/>
    <property type="match status" value="1"/>
</dbReference>
<dbReference type="EMBL" id="JAGINP010000006">
    <property type="protein sequence ID" value="MBP2292312.1"/>
    <property type="molecule type" value="Genomic_DNA"/>
</dbReference>
<dbReference type="Gene3D" id="3.30.450.20">
    <property type="entry name" value="PAS domain"/>
    <property type="match status" value="3"/>
</dbReference>
<dbReference type="Pfam" id="PF02518">
    <property type="entry name" value="HATPase_c"/>
    <property type="match status" value="1"/>
</dbReference>
<sequence length="1090" mass="116966">MPSAGEYTPGRRQLYLLITAALLPAALCAVLLVILSIGDARRQVEDELMRAADTLALSLDQMVAEEVAALSVLAAAPSLDSGDMATFRRLATQVVEQRGTWGNVVVADRDRQLLNTRLPADAPLPPPLDPDAVARIFDTGHFLLKDVERVPERSAHPFVSLAVPVVRADTVRYVLLAKIPATAFRARLQGKLAGHGQAAVIDRSGRVVALTSLGDPADPRIAAPVPQPFAEATPGGIATVALPDGRDAMAAAAVAPESGWRVALVQPAGAFGSPLVGLGPFSASPLLVGLILVAMVLAGATAVIQARLFRSVTALSRQRVANRYVADVARHVPGLIHRHALLPNGAIRATAAAGAMAPGTSAPATDLWSGPSLPVSPRMAEALRESAATMAPLCLDEEYAAAGETRWRRVTAVPRRVPGGAVLWDGVTVDVTDLRRSEASLRESETLLRLAQEAAGMGSWDWDLSTGRVQWSDGLHRILGLEPGADALDIATFAERFVHAEDRQLVLATAQRAAVRRETVWMEYRILRKDGAVRWLECTGTSTAGPDGRPSRLLGIVQDVTERKATDEALHAANLALEHEVEQHRRTEAMLQSLYNTAPAGMCVIDSQLRYLHINERLASANGLPVSAHIGRPLRDILPPALVDAIEPLYRRVLTTGEPLYDGVAGGPSPCSPCNERQYLFNLYPLRLPDGTVHAVNAVVQDVTDRRAMEETLRAALEDAQAANAAKARFFAAASHDLRQPVQTLFLFVHALGERLRDHPAQALVATMQQALEGLKALIDTLLDISRLDSGTLAADPADFPAVTLMQRLSADYAPRMAAKGLKFRMVGSPVWIRSDSVLLGRILGNLLDNALKYTGEGGVLLTCRRRGDTARIEVWDTGAGIAPEDQAAIFDEFVQVGPNRRDRTQGLGLGLSIVRRLATLLGHELSMRSVPGRGSVFAVTVPLAAEIGDTAHPPPLLVAAEKDGPPLAVILDDDATILTALTMLLEEWGFETVGSTAAEDALAQIAQRRRRPDVIIADYHLPDDRTGTDAIRRIRAYCNAPVPSIVLTGDTGPNRALEVGRIGSHLLQKPVMPDMLQDMIHRLSGVPRR</sequence>
<evidence type="ECO:0000256" key="3">
    <source>
        <dbReference type="ARBA" id="ARBA00022553"/>
    </source>
</evidence>
<dbReference type="InterPro" id="IPR011006">
    <property type="entry name" value="CheY-like_superfamily"/>
</dbReference>
<protein>
    <recommendedName>
        <fullName evidence="2">histidine kinase</fullName>
        <ecNumber evidence="2">2.7.13.3</ecNumber>
    </recommendedName>
</protein>
<dbReference type="InterPro" id="IPR000700">
    <property type="entry name" value="PAS-assoc_C"/>
</dbReference>
<dbReference type="Gene3D" id="3.40.50.2300">
    <property type="match status" value="1"/>
</dbReference>
<dbReference type="Pfam" id="PF08447">
    <property type="entry name" value="PAS_3"/>
    <property type="match status" value="1"/>
</dbReference>
<dbReference type="SUPFAM" id="SSF55785">
    <property type="entry name" value="PYP-like sensor domain (PAS domain)"/>
    <property type="match status" value="3"/>
</dbReference>
<dbReference type="EC" id="2.7.13.3" evidence="2"/>
<evidence type="ECO:0000256" key="5">
    <source>
        <dbReference type="ARBA" id="ARBA00022777"/>
    </source>
</evidence>
<evidence type="ECO:0000256" key="6">
    <source>
        <dbReference type="PROSITE-ProRule" id="PRU00169"/>
    </source>
</evidence>
<dbReference type="RefSeq" id="WP_209766186.1">
    <property type="nucleotide sequence ID" value="NZ_JAGINP010000006.1"/>
</dbReference>
<dbReference type="InterPro" id="IPR036890">
    <property type="entry name" value="HATPase_C_sf"/>
</dbReference>
<dbReference type="Pfam" id="PF08448">
    <property type="entry name" value="PAS_4"/>
    <property type="match status" value="1"/>
</dbReference>
<dbReference type="Gene3D" id="2.10.70.100">
    <property type="match status" value="1"/>
</dbReference>
<feature type="domain" description="PAS" evidence="10">
    <location>
        <begin position="587"/>
        <end position="657"/>
    </location>
</feature>
<dbReference type="SMART" id="SM00448">
    <property type="entry name" value="REC"/>
    <property type="match status" value="1"/>
</dbReference>
<evidence type="ECO:0000259" key="11">
    <source>
        <dbReference type="PROSITE" id="PS50113"/>
    </source>
</evidence>
<dbReference type="SUPFAM" id="SSF52172">
    <property type="entry name" value="CheY-like"/>
    <property type="match status" value="1"/>
</dbReference>
<dbReference type="InterPro" id="IPR013655">
    <property type="entry name" value="PAS_fold_3"/>
</dbReference>
<keyword evidence="5" id="KW-0418">Kinase</keyword>
<dbReference type="Gene3D" id="3.30.565.10">
    <property type="entry name" value="Histidine kinase-like ATPase, C-terminal domain"/>
    <property type="match status" value="1"/>
</dbReference>
<evidence type="ECO:0000256" key="2">
    <source>
        <dbReference type="ARBA" id="ARBA00012438"/>
    </source>
</evidence>
<gene>
    <name evidence="12" type="ORF">J2851_002082</name>
</gene>
<dbReference type="InterPro" id="IPR003661">
    <property type="entry name" value="HisK_dim/P_dom"/>
</dbReference>
<dbReference type="InterPro" id="IPR001610">
    <property type="entry name" value="PAC"/>
</dbReference>
<evidence type="ECO:0000256" key="1">
    <source>
        <dbReference type="ARBA" id="ARBA00000085"/>
    </source>
</evidence>
<dbReference type="SMART" id="SM00388">
    <property type="entry name" value="HisKA"/>
    <property type="match status" value="1"/>
</dbReference>
<evidence type="ECO:0000259" key="8">
    <source>
        <dbReference type="PROSITE" id="PS50109"/>
    </source>
</evidence>
<evidence type="ECO:0000256" key="4">
    <source>
        <dbReference type="ARBA" id="ARBA00022679"/>
    </source>
</evidence>
<dbReference type="PANTHER" id="PTHR43047">
    <property type="entry name" value="TWO-COMPONENT HISTIDINE PROTEIN KINASE"/>
    <property type="match status" value="1"/>
</dbReference>
<keyword evidence="7" id="KW-0812">Transmembrane</keyword>
<dbReference type="PRINTS" id="PR00344">
    <property type="entry name" value="BCTRLSENSOR"/>
</dbReference>
<feature type="transmembrane region" description="Helical" evidence="7">
    <location>
        <begin position="286"/>
        <end position="309"/>
    </location>
</feature>
<dbReference type="SMART" id="SM00091">
    <property type="entry name" value="PAS"/>
    <property type="match status" value="2"/>
</dbReference>
<dbReference type="CDD" id="cd16922">
    <property type="entry name" value="HATPase_EvgS-ArcB-TorS-like"/>
    <property type="match status" value="1"/>
</dbReference>
<dbReference type="CDD" id="cd00082">
    <property type="entry name" value="HisKA"/>
    <property type="match status" value="1"/>
</dbReference>
<dbReference type="InterPro" id="IPR000014">
    <property type="entry name" value="PAS"/>
</dbReference>
<dbReference type="Pfam" id="PF00072">
    <property type="entry name" value="Response_reg"/>
    <property type="match status" value="1"/>
</dbReference>
<evidence type="ECO:0000259" key="9">
    <source>
        <dbReference type="PROSITE" id="PS50110"/>
    </source>
</evidence>
<comment type="catalytic activity">
    <reaction evidence="1">
        <text>ATP + protein L-histidine = ADP + protein N-phospho-L-histidine.</text>
        <dbReference type="EC" id="2.7.13.3"/>
    </reaction>
</comment>
<name>A0ABS4SK35_9PROT</name>
<dbReference type="PANTHER" id="PTHR43047:SF9">
    <property type="entry name" value="HISTIDINE KINASE"/>
    <property type="match status" value="1"/>
</dbReference>
<evidence type="ECO:0000259" key="10">
    <source>
        <dbReference type="PROSITE" id="PS50112"/>
    </source>
</evidence>
<feature type="domain" description="Histidine kinase" evidence="8">
    <location>
        <begin position="733"/>
        <end position="946"/>
    </location>
</feature>
<dbReference type="SMART" id="SM00086">
    <property type="entry name" value="PAC"/>
    <property type="match status" value="1"/>
</dbReference>
<evidence type="ECO:0000256" key="7">
    <source>
        <dbReference type="SAM" id="Phobius"/>
    </source>
</evidence>
<dbReference type="SUPFAM" id="SSF55874">
    <property type="entry name" value="ATPase domain of HSP90 chaperone/DNA topoisomerase II/histidine kinase"/>
    <property type="match status" value="1"/>
</dbReference>
<dbReference type="Gene3D" id="1.10.287.130">
    <property type="match status" value="1"/>
</dbReference>
<feature type="modified residue" description="4-aspartylphosphate" evidence="6">
    <location>
        <position position="1019"/>
    </location>
</feature>
<dbReference type="InterPro" id="IPR013656">
    <property type="entry name" value="PAS_4"/>
</dbReference>
<organism evidence="12 13">
    <name type="scientific">Azospirillum rugosum</name>
    <dbReference type="NCBI Taxonomy" id="416170"/>
    <lineage>
        <taxon>Bacteria</taxon>
        <taxon>Pseudomonadati</taxon>
        <taxon>Pseudomonadota</taxon>
        <taxon>Alphaproteobacteria</taxon>
        <taxon>Rhodospirillales</taxon>
        <taxon>Azospirillaceae</taxon>
        <taxon>Azospirillum</taxon>
    </lineage>
</organism>
<dbReference type="InterPro" id="IPR035965">
    <property type="entry name" value="PAS-like_dom_sf"/>
</dbReference>
<dbReference type="Proteomes" id="UP000781958">
    <property type="component" value="Unassembled WGS sequence"/>
</dbReference>
<keyword evidence="7" id="KW-1133">Transmembrane helix</keyword>
<accession>A0ABS4SK35</accession>
<dbReference type="PROSITE" id="PS50110">
    <property type="entry name" value="RESPONSE_REGULATORY"/>
    <property type="match status" value="1"/>
</dbReference>
<feature type="transmembrane region" description="Helical" evidence="7">
    <location>
        <begin position="14"/>
        <end position="35"/>
    </location>
</feature>
<keyword evidence="3 6" id="KW-0597">Phosphoprotein</keyword>
<dbReference type="CDD" id="cd00156">
    <property type="entry name" value="REC"/>
    <property type="match status" value="1"/>
</dbReference>
<dbReference type="SUPFAM" id="SSF47384">
    <property type="entry name" value="Homodimeric domain of signal transducing histidine kinase"/>
    <property type="match status" value="1"/>
</dbReference>
<dbReference type="InterPro" id="IPR003594">
    <property type="entry name" value="HATPase_dom"/>
</dbReference>
<dbReference type="SMART" id="SM00387">
    <property type="entry name" value="HATPase_c"/>
    <property type="match status" value="1"/>
</dbReference>
<dbReference type="PROSITE" id="PS50113">
    <property type="entry name" value="PAC"/>
    <property type="match status" value="1"/>
</dbReference>
<keyword evidence="4" id="KW-0808">Transferase</keyword>
<feature type="domain" description="PAC" evidence="11">
    <location>
        <begin position="520"/>
        <end position="572"/>
    </location>
</feature>
<feature type="domain" description="Response regulatory" evidence="9">
    <location>
        <begin position="968"/>
        <end position="1085"/>
    </location>
</feature>
<dbReference type="InterPro" id="IPR036097">
    <property type="entry name" value="HisK_dim/P_sf"/>
</dbReference>
<proteinExistence type="predicted"/>
<dbReference type="CDD" id="cd00130">
    <property type="entry name" value="PAS"/>
    <property type="match status" value="2"/>
</dbReference>
<reference evidence="12 13" key="1">
    <citation type="submission" date="2021-03" db="EMBL/GenBank/DDBJ databases">
        <title>Genomic Encyclopedia of Type Strains, Phase III (KMG-III): the genomes of soil and plant-associated and newly described type strains.</title>
        <authorList>
            <person name="Whitman W."/>
        </authorList>
    </citation>
    <scope>NUCLEOTIDE SEQUENCE [LARGE SCALE GENOMIC DNA]</scope>
    <source>
        <strain evidence="12 13">IMMIB AFH-6</strain>
    </source>
</reference>
<dbReference type="PROSITE" id="PS50112">
    <property type="entry name" value="PAS"/>
    <property type="match status" value="1"/>
</dbReference>
<dbReference type="InterPro" id="IPR001789">
    <property type="entry name" value="Sig_transdc_resp-reg_receiver"/>
</dbReference>
<keyword evidence="7" id="KW-0472">Membrane</keyword>
<comment type="caution">
    <text evidence="12">The sequence shown here is derived from an EMBL/GenBank/DDBJ whole genome shotgun (WGS) entry which is preliminary data.</text>
</comment>
<dbReference type="InterPro" id="IPR005467">
    <property type="entry name" value="His_kinase_dom"/>
</dbReference>